<dbReference type="CAZy" id="GT4">
    <property type="family name" value="Glycosyltransferase Family 4"/>
</dbReference>
<keyword evidence="3" id="KW-1185">Reference proteome</keyword>
<proteinExistence type="predicted"/>
<name>B8JCN4_ANAD2</name>
<feature type="domain" description="Glycosyltransferase subfamily 4-like N-terminal" evidence="1">
    <location>
        <begin position="4"/>
        <end position="124"/>
    </location>
</feature>
<dbReference type="InterPro" id="IPR028098">
    <property type="entry name" value="Glyco_trans_4-like_N"/>
</dbReference>
<dbReference type="CDD" id="cd03808">
    <property type="entry name" value="GT4_CapM-like"/>
    <property type="match status" value="1"/>
</dbReference>
<reference evidence="2" key="1">
    <citation type="submission" date="2009-01" db="EMBL/GenBank/DDBJ databases">
        <title>Complete sequence of Anaeromyxobacter dehalogenans 2CP-1.</title>
        <authorList>
            <consortium name="US DOE Joint Genome Institute"/>
            <person name="Lucas S."/>
            <person name="Copeland A."/>
            <person name="Lapidus A."/>
            <person name="Glavina del Rio T."/>
            <person name="Dalin E."/>
            <person name="Tice H."/>
            <person name="Bruce D."/>
            <person name="Goodwin L."/>
            <person name="Pitluck S."/>
            <person name="Saunders E."/>
            <person name="Brettin T."/>
            <person name="Detter J.C."/>
            <person name="Han C."/>
            <person name="Larimer F."/>
            <person name="Land M."/>
            <person name="Hauser L."/>
            <person name="Kyrpides N."/>
            <person name="Ovchinnikova G."/>
            <person name="Beliaev A.S."/>
            <person name="Richardson P."/>
        </authorList>
    </citation>
    <scope>NUCLEOTIDE SEQUENCE</scope>
    <source>
        <strain evidence="2">2CP-1</strain>
    </source>
</reference>
<evidence type="ECO:0000259" key="1">
    <source>
        <dbReference type="Pfam" id="PF13477"/>
    </source>
</evidence>
<dbReference type="Proteomes" id="UP000007089">
    <property type="component" value="Chromosome"/>
</dbReference>
<keyword evidence="2" id="KW-0808">Transferase</keyword>
<dbReference type="Gene3D" id="3.40.50.2000">
    <property type="entry name" value="Glycogen Phosphorylase B"/>
    <property type="match status" value="2"/>
</dbReference>
<organism evidence="2 3">
    <name type="scientific">Anaeromyxobacter dehalogenans (strain ATCC BAA-258 / DSM 21875 / 2CP-1)</name>
    <dbReference type="NCBI Taxonomy" id="455488"/>
    <lineage>
        <taxon>Bacteria</taxon>
        <taxon>Pseudomonadati</taxon>
        <taxon>Myxococcota</taxon>
        <taxon>Myxococcia</taxon>
        <taxon>Myxococcales</taxon>
        <taxon>Cystobacterineae</taxon>
        <taxon>Anaeromyxobacteraceae</taxon>
        <taxon>Anaeromyxobacter</taxon>
    </lineage>
</organism>
<accession>B8JCN4</accession>
<sequence>MPARVLFVVNSADFFLSHRLPIAMAARAAGFEVHVATPDSVVGVPRIRAEGFEHHAFPLGRRSLAVWTELRSIAALVALYRRIRPSVVHHVALKAVLYGSIAARLTRVPRVVNAVTGLGYLFSQEGARGAVIRAAALAIFRPVLRSQRVRVIFQNPDDQAEFVRAGVIRPEQAVLIRGSGVDMRQYAPHPEPSGPPLVVFASRMLWDKGVAEFVEAAQLLKAKGSPARFALVGDTDENPAAVPAERLREWHERGIVEWWGRRSDMPQVFAQSALVVLPSVYREGVPKVLIEAAACGRPIVTTDTPGCREIVRDGVNGFLVPPRDGGAVAAAVEKLVASAELRRELGAESRRLAESEFAIDFVVRSTLELYGTAPATSAASVDRRVVG</sequence>
<gene>
    <name evidence="2" type="ordered locus">A2cp1_4437</name>
</gene>
<dbReference type="Pfam" id="PF13692">
    <property type="entry name" value="Glyco_trans_1_4"/>
    <property type="match status" value="1"/>
</dbReference>
<dbReference type="RefSeq" id="WP_015935437.1">
    <property type="nucleotide sequence ID" value="NC_011891.1"/>
</dbReference>
<dbReference type="GO" id="GO:0016757">
    <property type="term" value="F:glycosyltransferase activity"/>
    <property type="evidence" value="ECO:0007669"/>
    <property type="project" value="TreeGrafter"/>
</dbReference>
<dbReference type="HOGENOM" id="CLU_009583_8_1_7"/>
<dbReference type="PANTHER" id="PTHR12526:SF638">
    <property type="entry name" value="SPORE COAT PROTEIN SA"/>
    <property type="match status" value="1"/>
</dbReference>
<dbReference type="KEGG" id="acp:A2cp1_4437"/>
<evidence type="ECO:0000313" key="2">
    <source>
        <dbReference type="EMBL" id="ACL67754.1"/>
    </source>
</evidence>
<dbReference type="PANTHER" id="PTHR12526">
    <property type="entry name" value="GLYCOSYLTRANSFERASE"/>
    <property type="match status" value="1"/>
</dbReference>
<dbReference type="SUPFAM" id="SSF53756">
    <property type="entry name" value="UDP-Glycosyltransferase/glycogen phosphorylase"/>
    <property type="match status" value="1"/>
</dbReference>
<protein>
    <submittedName>
        <fullName evidence="2">Glycosyl transferase group 1</fullName>
    </submittedName>
</protein>
<dbReference type="AlphaFoldDB" id="B8JCN4"/>
<dbReference type="EMBL" id="CP001359">
    <property type="protein sequence ID" value="ACL67754.1"/>
    <property type="molecule type" value="Genomic_DNA"/>
</dbReference>
<dbReference type="Pfam" id="PF13477">
    <property type="entry name" value="Glyco_trans_4_2"/>
    <property type="match status" value="1"/>
</dbReference>
<evidence type="ECO:0000313" key="3">
    <source>
        <dbReference type="Proteomes" id="UP000007089"/>
    </source>
</evidence>